<dbReference type="OrthoDB" id="2266637at2759"/>
<dbReference type="Gene3D" id="3.90.70.80">
    <property type="match status" value="1"/>
</dbReference>
<dbReference type="PANTHER" id="PTHR46564">
    <property type="entry name" value="TRANSPOSASE"/>
    <property type="match status" value="1"/>
</dbReference>
<evidence type="ECO:0000256" key="2">
    <source>
        <dbReference type="SAM" id="Phobius"/>
    </source>
</evidence>
<protein>
    <recommendedName>
        <fullName evidence="7">Tc1-like transposase DDE domain-containing protein</fullName>
    </recommendedName>
</protein>
<dbReference type="Gene3D" id="3.30.420.10">
    <property type="entry name" value="Ribonuclease H-like superfamily/Ribonuclease H"/>
    <property type="match status" value="1"/>
</dbReference>
<evidence type="ECO:0008006" key="7">
    <source>
        <dbReference type="Google" id="ProtNLM"/>
    </source>
</evidence>
<dbReference type="PANTHER" id="PTHR46564:SF1">
    <property type="entry name" value="TRANSPOSASE"/>
    <property type="match status" value="1"/>
</dbReference>
<keyword evidence="2" id="KW-1133">Transmembrane helix</keyword>
<dbReference type="AlphaFoldDB" id="A0A5J4VQJ2"/>
<keyword evidence="2" id="KW-0472">Membrane</keyword>
<feature type="domain" description="OTU" evidence="3">
    <location>
        <begin position="305"/>
        <end position="385"/>
    </location>
</feature>
<dbReference type="InterPro" id="IPR036397">
    <property type="entry name" value="RNaseH_sf"/>
</dbReference>
<evidence type="ECO:0000259" key="4">
    <source>
        <dbReference type="Pfam" id="PF13358"/>
    </source>
</evidence>
<gene>
    <name evidence="5" type="ORF">EZS28_019948</name>
</gene>
<evidence type="ECO:0000313" key="5">
    <source>
        <dbReference type="EMBL" id="KAA6384526.1"/>
    </source>
</evidence>
<keyword evidence="2" id="KW-0812">Transmembrane</keyword>
<evidence type="ECO:0000256" key="1">
    <source>
        <dbReference type="SAM" id="Coils"/>
    </source>
</evidence>
<name>A0A5J4VQJ2_9EUKA</name>
<feature type="coiled-coil region" evidence="1">
    <location>
        <begin position="236"/>
        <end position="270"/>
    </location>
</feature>
<dbReference type="Pfam" id="PF02338">
    <property type="entry name" value="OTU"/>
    <property type="match status" value="1"/>
</dbReference>
<dbReference type="Proteomes" id="UP000324800">
    <property type="component" value="Unassembled WGS sequence"/>
</dbReference>
<evidence type="ECO:0000259" key="3">
    <source>
        <dbReference type="Pfam" id="PF02338"/>
    </source>
</evidence>
<evidence type="ECO:0000313" key="6">
    <source>
        <dbReference type="Proteomes" id="UP000324800"/>
    </source>
</evidence>
<accession>A0A5J4VQJ2</accession>
<comment type="caution">
    <text evidence="5">The sequence shown here is derived from an EMBL/GenBank/DDBJ whole genome shotgun (WGS) entry which is preliminary data.</text>
</comment>
<feature type="domain" description="Tc1-like transposase DDE" evidence="4">
    <location>
        <begin position="64"/>
        <end position="195"/>
    </location>
</feature>
<dbReference type="Pfam" id="PF13358">
    <property type="entry name" value="DDE_3"/>
    <property type="match status" value="1"/>
</dbReference>
<feature type="transmembrane region" description="Helical" evidence="2">
    <location>
        <begin position="101"/>
        <end position="123"/>
    </location>
</feature>
<keyword evidence="1" id="KW-0175">Coiled coil</keyword>
<sequence>MKLIYHHVVVTEPIAQTQFKSVKNDSSITGEELQQAILKENETVIAVSTANEFLRQYEGSGVEIIFIDETPCHSMEFKHYGRAPVGQLAIKQRKRVEISNVSAITAISALSGVIHVLFVVGSIDAEIFILCMIGLLKHQYVSAISQNKKYEPCIFIIDNVRLHHSEMLQELMNKYKYTVLFTAPYSCELNPIEYVALRREDLSIRDEQRIFAADVLKEGLTADFEEETEDEKDIIVQEKKEDNDVQKKNIKDLEKNAREEQEEIIQMRREEWQITLTDPNLDRKFLEQICKTEGFKIQDPVGWPGDCLFNSIACQQRGAQPATLRQQVVDEYNQNPGEYMEDFTSQKARDEYIAAIAKYGTLGGEREIKALLVILKLSIILHSRLKNDGFYEYKQKESN</sequence>
<dbReference type="EMBL" id="SNRW01005716">
    <property type="protein sequence ID" value="KAA6384526.1"/>
    <property type="molecule type" value="Genomic_DNA"/>
</dbReference>
<dbReference type="InterPro" id="IPR038717">
    <property type="entry name" value="Tc1-like_DDE_dom"/>
</dbReference>
<dbReference type="GO" id="GO:0003676">
    <property type="term" value="F:nucleic acid binding"/>
    <property type="evidence" value="ECO:0007669"/>
    <property type="project" value="InterPro"/>
</dbReference>
<organism evidence="5 6">
    <name type="scientific">Streblomastix strix</name>
    <dbReference type="NCBI Taxonomy" id="222440"/>
    <lineage>
        <taxon>Eukaryota</taxon>
        <taxon>Metamonada</taxon>
        <taxon>Preaxostyla</taxon>
        <taxon>Oxymonadida</taxon>
        <taxon>Streblomastigidae</taxon>
        <taxon>Streblomastix</taxon>
    </lineage>
</organism>
<dbReference type="CDD" id="cd22744">
    <property type="entry name" value="OTU"/>
    <property type="match status" value="1"/>
</dbReference>
<reference evidence="5 6" key="1">
    <citation type="submission" date="2019-03" db="EMBL/GenBank/DDBJ databases">
        <title>Single cell metagenomics reveals metabolic interactions within the superorganism composed of flagellate Streblomastix strix and complex community of Bacteroidetes bacteria on its surface.</title>
        <authorList>
            <person name="Treitli S.C."/>
            <person name="Kolisko M."/>
            <person name="Husnik F."/>
            <person name="Keeling P."/>
            <person name="Hampl V."/>
        </authorList>
    </citation>
    <scope>NUCLEOTIDE SEQUENCE [LARGE SCALE GENOMIC DNA]</scope>
    <source>
        <strain evidence="5">ST1C</strain>
    </source>
</reference>
<dbReference type="InterPro" id="IPR003323">
    <property type="entry name" value="OTU_dom"/>
</dbReference>
<proteinExistence type="predicted"/>